<keyword evidence="8" id="KW-1185">Reference proteome</keyword>
<dbReference type="SMART" id="SM00448">
    <property type="entry name" value="REC"/>
    <property type="match status" value="1"/>
</dbReference>
<dbReference type="SUPFAM" id="SSF52172">
    <property type="entry name" value="CheY-like"/>
    <property type="match status" value="1"/>
</dbReference>
<keyword evidence="1 5" id="KW-0597">Phosphoprotein</keyword>
<keyword evidence="3 7" id="KW-0238">DNA-binding</keyword>
<evidence type="ECO:0000313" key="7">
    <source>
        <dbReference type="EMBL" id="GJM54951.1"/>
    </source>
</evidence>
<dbReference type="CDD" id="cd17535">
    <property type="entry name" value="REC_NarL-like"/>
    <property type="match status" value="1"/>
</dbReference>
<dbReference type="InterPro" id="IPR016032">
    <property type="entry name" value="Sig_transdc_resp-reg_C-effctor"/>
</dbReference>
<dbReference type="AlphaFoldDB" id="A0AAV5AZE4"/>
<proteinExistence type="predicted"/>
<dbReference type="Gene3D" id="3.40.50.2300">
    <property type="match status" value="1"/>
</dbReference>
<dbReference type="InterPro" id="IPR011006">
    <property type="entry name" value="CheY-like_superfamily"/>
</dbReference>
<evidence type="ECO:0000313" key="8">
    <source>
        <dbReference type="Proteomes" id="UP001055025"/>
    </source>
</evidence>
<protein>
    <submittedName>
        <fullName evidence="7">DNA-binding response regulator</fullName>
    </submittedName>
</protein>
<dbReference type="GO" id="GO:0000160">
    <property type="term" value="P:phosphorelay signal transduction system"/>
    <property type="evidence" value="ECO:0007669"/>
    <property type="project" value="InterPro"/>
</dbReference>
<keyword evidence="4" id="KW-0804">Transcription</keyword>
<evidence type="ECO:0000259" key="6">
    <source>
        <dbReference type="PROSITE" id="PS50110"/>
    </source>
</evidence>
<evidence type="ECO:0000256" key="5">
    <source>
        <dbReference type="PROSITE-ProRule" id="PRU00169"/>
    </source>
</evidence>
<dbReference type="InterPro" id="IPR001789">
    <property type="entry name" value="Sig_transdc_resp-reg_receiver"/>
</dbReference>
<dbReference type="InterPro" id="IPR039420">
    <property type="entry name" value="WalR-like"/>
</dbReference>
<dbReference type="Pfam" id="PF00072">
    <property type="entry name" value="Response_reg"/>
    <property type="match status" value="1"/>
</dbReference>
<dbReference type="PRINTS" id="PR00038">
    <property type="entry name" value="HTHLUXR"/>
</dbReference>
<dbReference type="PROSITE" id="PS50110">
    <property type="entry name" value="RESPONSE_REGULATORY"/>
    <property type="match status" value="1"/>
</dbReference>
<dbReference type="Proteomes" id="UP001055025">
    <property type="component" value="Unassembled WGS sequence"/>
</dbReference>
<feature type="domain" description="Response regulatory" evidence="6">
    <location>
        <begin position="6"/>
        <end position="128"/>
    </location>
</feature>
<dbReference type="SUPFAM" id="SSF46894">
    <property type="entry name" value="C-terminal effector domain of the bipartite response regulators"/>
    <property type="match status" value="1"/>
</dbReference>
<reference evidence="7" key="1">
    <citation type="journal article" date="2022" name="Int. J. Syst. Evol. Microbiol.">
        <title>Granulimonas faecalis gen. nov., sp. nov., and Leptogranulimonas caecicola gen. nov., sp. nov., novel lactate-producing Atopobiaceae bacteria isolated from mouse intestines, and an emended description of the family Atopobiaceae.</title>
        <authorList>
            <person name="Morinaga K."/>
            <person name="Kusada H."/>
            <person name="Sakamoto S."/>
            <person name="Murakami T."/>
            <person name="Toyoda A."/>
            <person name="Mori H."/>
            <person name="Meng X.Y."/>
            <person name="Takashino M."/>
            <person name="Murotomi K."/>
            <person name="Tamaki H."/>
        </authorList>
    </citation>
    <scope>NUCLEOTIDE SEQUENCE</scope>
    <source>
        <strain evidence="7">OPF53</strain>
    </source>
</reference>
<keyword evidence="2" id="KW-0805">Transcription regulation</keyword>
<dbReference type="GO" id="GO:0006355">
    <property type="term" value="P:regulation of DNA-templated transcription"/>
    <property type="evidence" value="ECO:0007669"/>
    <property type="project" value="InterPro"/>
</dbReference>
<dbReference type="Pfam" id="PF00196">
    <property type="entry name" value="GerE"/>
    <property type="match status" value="1"/>
</dbReference>
<dbReference type="EMBL" id="BQKC01000001">
    <property type="protein sequence ID" value="GJM54951.1"/>
    <property type="molecule type" value="Genomic_DNA"/>
</dbReference>
<name>A0AAV5AZE4_9ACTN</name>
<gene>
    <name evidence="7" type="ORF">ATOP_06060</name>
</gene>
<comment type="caution">
    <text evidence="7">The sequence shown here is derived from an EMBL/GenBank/DDBJ whole genome shotgun (WGS) entry which is preliminary data.</text>
</comment>
<evidence type="ECO:0000256" key="3">
    <source>
        <dbReference type="ARBA" id="ARBA00023125"/>
    </source>
</evidence>
<dbReference type="InterPro" id="IPR058245">
    <property type="entry name" value="NreC/VraR/RcsB-like_REC"/>
</dbReference>
<dbReference type="PANTHER" id="PTHR43214">
    <property type="entry name" value="TWO-COMPONENT RESPONSE REGULATOR"/>
    <property type="match status" value="1"/>
</dbReference>
<evidence type="ECO:0000256" key="4">
    <source>
        <dbReference type="ARBA" id="ARBA00023163"/>
    </source>
</evidence>
<accession>A0AAV5AZE4</accession>
<evidence type="ECO:0000256" key="2">
    <source>
        <dbReference type="ARBA" id="ARBA00023015"/>
    </source>
</evidence>
<organism evidence="7 8">
    <name type="scientific">Granulimonas faecalis</name>
    <dbReference type="NCBI Taxonomy" id="2894155"/>
    <lineage>
        <taxon>Bacteria</taxon>
        <taxon>Bacillati</taxon>
        <taxon>Actinomycetota</taxon>
        <taxon>Coriobacteriia</taxon>
        <taxon>Coriobacteriales</taxon>
        <taxon>Kribbibacteriaceae</taxon>
        <taxon>Granulimonas</taxon>
    </lineage>
</organism>
<dbReference type="PANTHER" id="PTHR43214:SF24">
    <property type="entry name" value="TRANSCRIPTIONAL REGULATORY PROTEIN NARL-RELATED"/>
    <property type="match status" value="1"/>
</dbReference>
<dbReference type="SMART" id="SM00421">
    <property type="entry name" value="HTH_LUXR"/>
    <property type="match status" value="1"/>
</dbReference>
<dbReference type="InterPro" id="IPR000792">
    <property type="entry name" value="Tscrpt_reg_LuxR_C"/>
</dbReference>
<evidence type="ECO:0000256" key="1">
    <source>
        <dbReference type="ARBA" id="ARBA00022553"/>
    </source>
</evidence>
<sequence length="234" mass="25795">MAETISVLLVDDQPETRLGFSLMMRRDPTCAVWGQADNGRQAVDALERASAAGRPLPDVVLMDVRMPTMDGIDACALICSRHPDVRVLILTTYDEDDYAFGGLEAGASGFLLKDVTSRDLVRAVRAVADGDAVLTPRITRAVIERGIPRVTPDSEKERLRRAFRRLTDHELLICSLIADGLSNAEVAERLTIQTASAKRAVSRILAKLAMRDRTQVAIAWYRAEMEEPPDAARH</sequence>
<dbReference type="RefSeq" id="WP_265590626.1">
    <property type="nucleotide sequence ID" value="NZ_BQKC01000001.1"/>
</dbReference>
<dbReference type="GO" id="GO:0003677">
    <property type="term" value="F:DNA binding"/>
    <property type="evidence" value="ECO:0007669"/>
    <property type="project" value="UniProtKB-KW"/>
</dbReference>
<feature type="modified residue" description="4-aspartylphosphate" evidence="5">
    <location>
        <position position="63"/>
    </location>
</feature>